<evidence type="ECO:0000313" key="17">
    <source>
        <dbReference type="Proteomes" id="UP001231445"/>
    </source>
</evidence>
<evidence type="ECO:0000256" key="7">
    <source>
        <dbReference type="ARBA" id="ARBA00022927"/>
    </source>
</evidence>
<dbReference type="Proteomes" id="UP001231445">
    <property type="component" value="Chromosome"/>
</dbReference>
<evidence type="ECO:0000256" key="10">
    <source>
        <dbReference type="ARBA" id="ARBA00023186"/>
    </source>
</evidence>
<dbReference type="EMBL" id="CP127221">
    <property type="protein sequence ID" value="WIW96215.1"/>
    <property type="molecule type" value="Genomic_DNA"/>
</dbReference>
<keyword evidence="10 13" id="KW-0143">Chaperone</keyword>
<evidence type="ECO:0000256" key="11">
    <source>
        <dbReference type="ARBA" id="ARBA00033245"/>
    </source>
</evidence>
<dbReference type="AlphaFoldDB" id="A0A9Y2BAZ3"/>
<evidence type="ECO:0000256" key="4">
    <source>
        <dbReference type="ARBA" id="ARBA00022448"/>
    </source>
</evidence>
<feature type="transmembrane region" description="Helical" evidence="13">
    <location>
        <begin position="490"/>
        <end position="509"/>
    </location>
</feature>
<dbReference type="PANTHER" id="PTHR12428:SF65">
    <property type="entry name" value="CYTOCHROME C OXIDASE ASSEMBLY PROTEIN COX18, MITOCHONDRIAL"/>
    <property type="match status" value="1"/>
</dbReference>
<keyword evidence="6 13" id="KW-0812">Transmembrane</keyword>
<keyword evidence="17" id="KW-1185">Reference proteome</keyword>
<evidence type="ECO:0000256" key="2">
    <source>
        <dbReference type="ARBA" id="ARBA00010527"/>
    </source>
</evidence>
<evidence type="ECO:0000256" key="5">
    <source>
        <dbReference type="ARBA" id="ARBA00022475"/>
    </source>
</evidence>
<accession>A0A9Y2BAZ3</accession>
<dbReference type="Pfam" id="PF02096">
    <property type="entry name" value="60KD_IMP"/>
    <property type="match status" value="1"/>
</dbReference>
<comment type="subunit">
    <text evidence="13">Interacts with the Sec translocase complex via SecD. Specifically interacts with transmembrane segments of nascent integral membrane proteins during membrane integration.</text>
</comment>
<dbReference type="GO" id="GO:0005886">
    <property type="term" value="C:plasma membrane"/>
    <property type="evidence" value="ECO:0007669"/>
    <property type="project" value="UniProtKB-SubCell"/>
</dbReference>
<sequence length="587" mass="63857">MDNQRNLLLAVALSGLLILGWDLGMRYFYPQASLSGQTEVVATGNEAPATVTAPGSIETGTAASVAPVDLATALAAPERVRIAAPRVEGSINLVGARIDDIELKDHRAIVDEDSGPVQLFAPQGTPEQYFAQFGWVGQGVTLPTANTVWQASGEALTADNPVTLTHDNGEGQTFTITLSIDDNYMITAQQAVSNNGAGPIVVRPFGLINRTSATASASTFIAHAGPMGGFGDTIEYGPDYDDLIEDGTHTPEGGAPDWLGFSDIYWLGALIPGEGGDATAGFRSLGNNIFRADLIYAPMTVPAGSSVTSSSKLFAGAKESALLDSYRDNLGIQNFGKAVDWGWFEWFVKPMLWLLRTLYEFLGNFGVAIIALTVIIRGLLFPIAQKQFASMAAMKAVQPKMKAIQDRYKDDKQKQQQEVMKLYKDEGVNPLAGCLPLLIQIPIFFALYKALILAIEMRHKPFIFWIEDLSAPDPAKILNLFGLLPFDPPGFLGIGVLAVLLGITMWATFKLNPTAMDPVQQQIFNFMPWILMFVMAPFAAGLLLYWVTSNLLTLAQQKYLYSKHPQLRAQAEKDKAEQERTKAREGK</sequence>
<dbReference type="CDD" id="cd20070">
    <property type="entry name" value="5TM_YidC_Alb3"/>
    <property type="match status" value="1"/>
</dbReference>
<evidence type="ECO:0000256" key="6">
    <source>
        <dbReference type="ARBA" id="ARBA00022692"/>
    </source>
</evidence>
<feature type="domain" description="Membrane insertase YidC N-terminal" evidence="15">
    <location>
        <begin position="79"/>
        <end position="354"/>
    </location>
</feature>
<feature type="transmembrane region" description="Helical" evidence="13">
    <location>
        <begin position="529"/>
        <end position="547"/>
    </location>
</feature>
<dbReference type="InterPro" id="IPR047196">
    <property type="entry name" value="YidC_ALB_C"/>
</dbReference>
<dbReference type="InterPro" id="IPR028053">
    <property type="entry name" value="Membr_insert_YidC_N"/>
</dbReference>
<dbReference type="InterPro" id="IPR038221">
    <property type="entry name" value="YidC_periplasmic_sf"/>
</dbReference>
<dbReference type="Gene3D" id="2.70.98.90">
    <property type="match status" value="1"/>
</dbReference>
<dbReference type="Pfam" id="PF14849">
    <property type="entry name" value="YidC_periplas"/>
    <property type="match status" value="1"/>
</dbReference>
<dbReference type="GO" id="GO:0032977">
    <property type="term" value="F:membrane insertase activity"/>
    <property type="evidence" value="ECO:0007669"/>
    <property type="project" value="InterPro"/>
</dbReference>
<evidence type="ECO:0000259" key="14">
    <source>
        <dbReference type="Pfam" id="PF02096"/>
    </source>
</evidence>
<reference evidence="16 17" key="1">
    <citation type="submission" date="2023-06" db="EMBL/GenBank/DDBJ databases">
        <title>Altererythrobacter rubellus NBRC 112769 genome.</title>
        <authorList>
            <person name="Zhang K."/>
        </authorList>
    </citation>
    <scope>NUCLEOTIDE SEQUENCE [LARGE SCALE GENOMIC DNA]</scope>
    <source>
        <strain evidence="16 17">NBRC 112769</strain>
    </source>
</reference>
<dbReference type="PANTHER" id="PTHR12428">
    <property type="entry name" value="OXA1"/>
    <property type="match status" value="1"/>
</dbReference>
<dbReference type="PRINTS" id="PR01900">
    <property type="entry name" value="YIDCPROTEIN"/>
</dbReference>
<keyword evidence="7 13" id="KW-0653">Protein transport</keyword>
<dbReference type="CDD" id="cd19961">
    <property type="entry name" value="EcYidC-like_peri"/>
    <property type="match status" value="1"/>
</dbReference>
<dbReference type="HAMAP" id="MF_01810">
    <property type="entry name" value="YidC_type1"/>
    <property type="match status" value="1"/>
</dbReference>
<keyword evidence="4 13" id="KW-0813">Transport</keyword>
<keyword evidence="8 13" id="KW-1133">Transmembrane helix</keyword>
<dbReference type="KEGG" id="arue:QQX03_03670"/>
<comment type="subcellular location">
    <subcellularLocation>
        <location evidence="1">Cell inner membrane</location>
        <topology evidence="1">Multi-pass membrane protein</topology>
    </subcellularLocation>
    <subcellularLocation>
        <location evidence="13">Cell membrane</location>
        <topology evidence="13">Multi-pass membrane protein</topology>
    </subcellularLocation>
</comment>
<feature type="transmembrane region" description="Helical" evidence="13">
    <location>
        <begin position="430"/>
        <end position="455"/>
    </location>
</feature>
<keyword evidence="5 13" id="KW-1003">Cell membrane</keyword>
<dbReference type="NCBIfam" id="TIGR03593">
    <property type="entry name" value="yidC_nterm"/>
    <property type="match status" value="1"/>
</dbReference>
<dbReference type="InterPro" id="IPR001708">
    <property type="entry name" value="YidC/ALB3/OXA1/COX18"/>
</dbReference>
<dbReference type="InterPro" id="IPR028055">
    <property type="entry name" value="YidC/Oxa/ALB_C"/>
</dbReference>
<evidence type="ECO:0000256" key="9">
    <source>
        <dbReference type="ARBA" id="ARBA00023136"/>
    </source>
</evidence>
<evidence type="ECO:0000256" key="12">
    <source>
        <dbReference type="ARBA" id="ARBA00033342"/>
    </source>
</evidence>
<feature type="domain" description="Membrane insertase YidC/Oxa/ALB C-terminal" evidence="14">
    <location>
        <begin position="365"/>
        <end position="561"/>
    </location>
</feature>
<organism evidence="16 17">
    <name type="scientific">Altererythrobacter rubellus</name>
    <dbReference type="NCBI Taxonomy" id="2173831"/>
    <lineage>
        <taxon>Bacteria</taxon>
        <taxon>Pseudomonadati</taxon>
        <taxon>Pseudomonadota</taxon>
        <taxon>Alphaproteobacteria</taxon>
        <taxon>Sphingomonadales</taxon>
        <taxon>Erythrobacteraceae</taxon>
        <taxon>Altererythrobacter</taxon>
    </lineage>
</organism>
<evidence type="ECO:0000256" key="8">
    <source>
        <dbReference type="ARBA" id="ARBA00022989"/>
    </source>
</evidence>
<gene>
    <name evidence="13 16" type="primary">yidC</name>
    <name evidence="16" type="ORF">QQX03_03670</name>
</gene>
<keyword evidence="9 13" id="KW-0472">Membrane</keyword>
<evidence type="ECO:0000313" key="16">
    <source>
        <dbReference type="EMBL" id="WIW96215.1"/>
    </source>
</evidence>
<comment type="similarity">
    <text evidence="2 13">Belongs to the OXA1/ALB3/YidC family. Type 1 subfamily.</text>
</comment>
<feature type="transmembrane region" description="Helical" evidence="13">
    <location>
        <begin position="361"/>
        <end position="384"/>
    </location>
</feature>
<dbReference type="PRINTS" id="PR00701">
    <property type="entry name" value="60KDINNERMP"/>
</dbReference>
<comment type="function">
    <text evidence="13">Required for the insertion and/or proper folding and/or complex formation of integral membrane proteins into the membrane. Involved in integration of membrane proteins that insert both dependently and independently of the Sec translocase complex, as well as at least some lipoproteins. Aids folding of multispanning membrane proteins.</text>
</comment>
<dbReference type="RefSeq" id="WP_285976522.1">
    <property type="nucleotide sequence ID" value="NZ_CP127221.1"/>
</dbReference>
<evidence type="ECO:0000259" key="15">
    <source>
        <dbReference type="Pfam" id="PF14849"/>
    </source>
</evidence>
<proteinExistence type="inferred from homology"/>
<evidence type="ECO:0000256" key="13">
    <source>
        <dbReference type="HAMAP-Rule" id="MF_01810"/>
    </source>
</evidence>
<evidence type="ECO:0000256" key="1">
    <source>
        <dbReference type="ARBA" id="ARBA00004429"/>
    </source>
</evidence>
<name>A0A9Y2BAZ3_9SPHN</name>
<dbReference type="GO" id="GO:0015031">
    <property type="term" value="P:protein transport"/>
    <property type="evidence" value="ECO:0007669"/>
    <property type="project" value="UniProtKB-KW"/>
</dbReference>
<protein>
    <recommendedName>
        <fullName evidence="3 13">Membrane protein insertase YidC</fullName>
    </recommendedName>
    <alternativeName>
        <fullName evidence="12 13">Foldase YidC</fullName>
    </alternativeName>
    <alternativeName>
        <fullName evidence="13">Membrane protein YidC</fullName>
    </alternativeName>
    <alternativeName>
        <fullName evidence="11 13">membrane integrase YidC</fullName>
    </alternativeName>
</protein>
<dbReference type="NCBIfam" id="TIGR03592">
    <property type="entry name" value="yidC_oxa1_cterm"/>
    <property type="match status" value="1"/>
</dbReference>
<dbReference type="NCBIfam" id="NF002353">
    <property type="entry name" value="PRK01318.1-4"/>
    <property type="match status" value="1"/>
</dbReference>
<dbReference type="GO" id="GO:0051205">
    <property type="term" value="P:protein insertion into membrane"/>
    <property type="evidence" value="ECO:0007669"/>
    <property type="project" value="TreeGrafter"/>
</dbReference>
<evidence type="ECO:0000256" key="3">
    <source>
        <dbReference type="ARBA" id="ARBA00015325"/>
    </source>
</evidence>
<dbReference type="InterPro" id="IPR019998">
    <property type="entry name" value="Membr_insert_YidC"/>
</dbReference>